<comment type="caution">
    <text evidence="2">The sequence shown here is derived from an EMBL/GenBank/DDBJ whole genome shotgun (WGS) entry which is preliminary data.</text>
</comment>
<gene>
    <name evidence="2" type="ORF">PIB30_009013</name>
</gene>
<dbReference type="Proteomes" id="UP001341840">
    <property type="component" value="Unassembled WGS sequence"/>
</dbReference>
<evidence type="ECO:0000313" key="3">
    <source>
        <dbReference type="Proteomes" id="UP001341840"/>
    </source>
</evidence>
<sequence length="148" mass="17510">MAHRKYTLRAQRKAKAYQLPTRFSLRLAVLRSHQVGDEARPPNDVPTTDEVIDLVSDSELEKVPEYIPGEGHMEEEEEEVPEYIPGDGAATEKEEEPEEDPKRILRRIPKRILKKNLRRILRRIWSRSLKKRRWKQRPNKAKMTMMSL</sequence>
<dbReference type="EMBL" id="JASCZI010090641">
    <property type="protein sequence ID" value="MED6143764.1"/>
    <property type="molecule type" value="Genomic_DNA"/>
</dbReference>
<protein>
    <submittedName>
        <fullName evidence="2">Uncharacterized protein</fullName>
    </submittedName>
</protein>
<feature type="region of interest" description="Disordered" evidence="1">
    <location>
        <begin position="65"/>
        <end position="103"/>
    </location>
</feature>
<reference evidence="2 3" key="1">
    <citation type="journal article" date="2023" name="Plants (Basel)">
        <title>Bridging the Gap: Combining Genomics and Transcriptomics Approaches to Understand Stylosanthes scabra, an Orphan Legume from the Brazilian Caatinga.</title>
        <authorList>
            <person name="Ferreira-Neto J.R.C."/>
            <person name="da Silva M.D."/>
            <person name="Binneck E."/>
            <person name="de Melo N.F."/>
            <person name="da Silva R.H."/>
            <person name="de Melo A.L.T.M."/>
            <person name="Pandolfi V."/>
            <person name="Bustamante F.O."/>
            <person name="Brasileiro-Vidal A.C."/>
            <person name="Benko-Iseppon A.M."/>
        </authorList>
    </citation>
    <scope>NUCLEOTIDE SEQUENCE [LARGE SCALE GENOMIC DNA]</scope>
    <source>
        <tissue evidence="2">Leaves</tissue>
    </source>
</reference>
<proteinExistence type="predicted"/>
<organism evidence="2 3">
    <name type="scientific">Stylosanthes scabra</name>
    <dbReference type="NCBI Taxonomy" id="79078"/>
    <lineage>
        <taxon>Eukaryota</taxon>
        <taxon>Viridiplantae</taxon>
        <taxon>Streptophyta</taxon>
        <taxon>Embryophyta</taxon>
        <taxon>Tracheophyta</taxon>
        <taxon>Spermatophyta</taxon>
        <taxon>Magnoliopsida</taxon>
        <taxon>eudicotyledons</taxon>
        <taxon>Gunneridae</taxon>
        <taxon>Pentapetalae</taxon>
        <taxon>rosids</taxon>
        <taxon>fabids</taxon>
        <taxon>Fabales</taxon>
        <taxon>Fabaceae</taxon>
        <taxon>Papilionoideae</taxon>
        <taxon>50 kb inversion clade</taxon>
        <taxon>dalbergioids sensu lato</taxon>
        <taxon>Dalbergieae</taxon>
        <taxon>Pterocarpus clade</taxon>
        <taxon>Stylosanthes</taxon>
    </lineage>
</organism>
<accession>A0ABU6T600</accession>
<name>A0ABU6T600_9FABA</name>
<keyword evidence="3" id="KW-1185">Reference proteome</keyword>
<evidence type="ECO:0000313" key="2">
    <source>
        <dbReference type="EMBL" id="MED6143764.1"/>
    </source>
</evidence>
<evidence type="ECO:0000256" key="1">
    <source>
        <dbReference type="SAM" id="MobiDB-lite"/>
    </source>
</evidence>